<feature type="signal peptide" evidence="4">
    <location>
        <begin position="1"/>
        <end position="24"/>
    </location>
</feature>
<dbReference type="InterPro" id="IPR001547">
    <property type="entry name" value="Glyco_hydro_5"/>
</dbReference>
<feature type="compositionally biased region" description="Basic and acidic residues" evidence="3">
    <location>
        <begin position="83"/>
        <end position="94"/>
    </location>
</feature>
<dbReference type="Gene3D" id="3.20.20.80">
    <property type="entry name" value="Glycosidases"/>
    <property type="match status" value="1"/>
</dbReference>
<dbReference type="SUPFAM" id="SSF51445">
    <property type="entry name" value="(Trans)glycosidases"/>
    <property type="match status" value="1"/>
</dbReference>
<dbReference type="RefSeq" id="WP_285340574.1">
    <property type="nucleotide sequence ID" value="NZ_JASITI010000003.1"/>
</dbReference>
<dbReference type="EMBL" id="JASITI010000003">
    <property type="protein sequence ID" value="MDK9494830.1"/>
    <property type="molecule type" value="Genomic_DNA"/>
</dbReference>
<keyword evidence="1" id="KW-0378">Hydrolase</keyword>
<name>A0ABT7GMM2_9ACTN</name>
<dbReference type="PROSITE" id="PS00659">
    <property type="entry name" value="GLYCOSYL_HYDROL_F5"/>
    <property type="match status" value="1"/>
</dbReference>
<keyword evidence="4" id="KW-0732">Signal</keyword>
<dbReference type="InterPro" id="IPR018087">
    <property type="entry name" value="Glyco_hydro_5_CS"/>
</dbReference>
<accession>A0ABT7GMM2</accession>
<dbReference type="InterPro" id="IPR017853">
    <property type="entry name" value="GH"/>
</dbReference>
<feature type="region of interest" description="Disordered" evidence="3">
    <location>
        <begin position="20"/>
        <end position="45"/>
    </location>
</feature>
<reference evidence="6 7" key="1">
    <citation type="submission" date="2023-05" db="EMBL/GenBank/DDBJ databases">
        <title>Sequencing and Assembly of Streptomyces sp. NP73.</title>
        <authorList>
            <person name="Konwar A.N."/>
            <person name="Saikia K."/>
            <person name="Thakur D."/>
        </authorList>
    </citation>
    <scope>NUCLEOTIDE SEQUENCE [LARGE SCALE GENOMIC DNA]</scope>
    <source>
        <strain evidence="6 7">NP73</strain>
    </source>
</reference>
<feature type="chain" id="PRO_5047099104" evidence="4">
    <location>
        <begin position="25"/>
        <end position="655"/>
    </location>
</feature>
<dbReference type="PANTHER" id="PTHR31263">
    <property type="entry name" value="CELLULASE FAMILY PROTEIN (AFU_ORTHOLOGUE AFUA_5G14560)"/>
    <property type="match status" value="1"/>
</dbReference>
<protein>
    <submittedName>
        <fullName evidence="6">Cellulase family glycosylhydrolase</fullName>
    </submittedName>
</protein>
<sequence length="655" mass="69787">MKSLVRVLLSVLFLTAGAPPAAAAAPPPAPGTHTAPAALAADTSWTPPLSTRGRYVVDARGERFRLRSGNWDGAQGSWNGSGDRTDPATHHSGQDSHGIPLGLDRVPVPALLADFRALGLNSVRLPFSNEMLHTTTPVPDAAVAANPALRGRTPLQVFDAVVAALTDAGFAVILNNHTGTTRWCCGLDGNERWNSGRSTAQWADDWVSVARRYRDNPRVVGADLYNEVRRDTWDDPNWGLGDGHDWQAASQEAADRILTEANPDLLIVVEGINWTGIPLDGLPHERPTLTPVRTLSHTLVVSGKLVYSAHFYGYTGPRHSGATGLGETHDPRYQDMTRAQLEQTLYDQAFFVSAETGTHFTAPVWISEFGIGADETGAAPRAWFQNLTSYLAGSDADFAYWPLVGWSTTAQGAPGGDSWALLRYDSTGRRTGVLDPADWRTAPLTALTTAPGRTGPVPATPAWYQLSTDHRDHNASLRTRAAGDWDSGARKAVCPDGARLAGLGHTGGRGLCTTSDLRAPAGGHTVVRDEAYVPPGGDWATGYTKLQCPAGQFLIGYSLRGERVSAALCAPARTALPAAAGRTLWFDRGDNRPPDAGGGDFARGHYKGQCAPAEYAAGIAFTTRAASRPSPAALLCRPLAPGQTLQVPGRMRRVS</sequence>
<evidence type="ECO:0000256" key="2">
    <source>
        <dbReference type="ARBA" id="ARBA00023295"/>
    </source>
</evidence>
<evidence type="ECO:0000256" key="1">
    <source>
        <dbReference type="ARBA" id="ARBA00022801"/>
    </source>
</evidence>
<evidence type="ECO:0000256" key="4">
    <source>
        <dbReference type="SAM" id="SignalP"/>
    </source>
</evidence>
<feature type="region of interest" description="Disordered" evidence="3">
    <location>
        <begin position="68"/>
        <end position="100"/>
    </location>
</feature>
<keyword evidence="2" id="KW-0326">Glycosidase</keyword>
<comment type="caution">
    <text evidence="6">The sequence shown here is derived from an EMBL/GenBank/DDBJ whole genome shotgun (WGS) entry which is preliminary data.</text>
</comment>
<dbReference type="PANTHER" id="PTHR31263:SF0">
    <property type="entry name" value="CELLULASE FAMILY PROTEIN (AFU_ORTHOLOGUE AFUA_5G14560)"/>
    <property type="match status" value="1"/>
</dbReference>
<feature type="domain" description="Glycoside hydrolase family 5" evidence="5">
    <location>
        <begin position="109"/>
        <end position="401"/>
    </location>
</feature>
<feature type="compositionally biased region" description="Low complexity" evidence="3">
    <location>
        <begin position="31"/>
        <end position="41"/>
    </location>
</feature>
<gene>
    <name evidence="6" type="ORF">QEZ40_003465</name>
</gene>
<keyword evidence="7" id="KW-1185">Reference proteome</keyword>
<evidence type="ECO:0000313" key="6">
    <source>
        <dbReference type="EMBL" id="MDK9494830.1"/>
    </source>
</evidence>
<evidence type="ECO:0000259" key="5">
    <source>
        <dbReference type="Pfam" id="PF00150"/>
    </source>
</evidence>
<proteinExistence type="predicted"/>
<organism evidence="6 7">
    <name type="scientific">Streptomyces katrae</name>
    <dbReference type="NCBI Taxonomy" id="68223"/>
    <lineage>
        <taxon>Bacteria</taxon>
        <taxon>Bacillati</taxon>
        <taxon>Actinomycetota</taxon>
        <taxon>Actinomycetes</taxon>
        <taxon>Kitasatosporales</taxon>
        <taxon>Streptomycetaceae</taxon>
        <taxon>Streptomyces</taxon>
    </lineage>
</organism>
<dbReference type="Proteomes" id="UP001223390">
    <property type="component" value="Unassembled WGS sequence"/>
</dbReference>
<dbReference type="Pfam" id="PF00150">
    <property type="entry name" value="Cellulase"/>
    <property type="match status" value="1"/>
</dbReference>
<evidence type="ECO:0000256" key="3">
    <source>
        <dbReference type="SAM" id="MobiDB-lite"/>
    </source>
</evidence>
<evidence type="ECO:0000313" key="7">
    <source>
        <dbReference type="Proteomes" id="UP001223390"/>
    </source>
</evidence>